<dbReference type="RefSeq" id="XP_071939346.1">
    <property type="nucleotide sequence ID" value="XM_072083245.1"/>
</dbReference>
<keyword evidence="1" id="KW-0233">DNA recombination</keyword>
<keyword evidence="1" id="KW-0067">ATP-binding</keyword>
<keyword evidence="1" id="KW-0547">Nucleotide-binding</keyword>
<dbReference type="Pfam" id="PF14214">
    <property type="entry name" value="Helitron_like_N"/>
    <property type="match status" value="1"/>
</dbReference>
<dbReference type="PANTHER" id="PTHR10492">
    <property type="match status" value="1"/>
</dbReference>
<keyword evidence="1" id="KW-0227">DNA damage</keyword>
<dbReference type="EC" id="5.6.2.3" evidence="1"/>
<dbReference type="CDD" id="cd18809">
    <property type="entry name" value="SF1_C_RecD"/>
    <property type="match status" value="1"/>
</dbReference>
<sequence length="1830" mass="209549">MDGNATRRKKYAEMPPSKKMQLLQRRKENRAAKKKNAHLLPRIRKVPLGYMESGVSFPDSHHEKLDGANYSSMHSEILGTEALKSGNDNAAIITEALQYMSSHESAPFIPRVHSAPSSQAANDMPNASILAEFPLTVKADPRSCKGKFLPEKRKNFNLPSSTIEPDFCLPRRKIRNSIPVALHDGLGDCFNRSDSVIQALNFDKEDLPMNNLFENPVEYCSSVHVSVNSEELYPLTTTSETAQFLQQKDASFKEQDSIIRPACFVPVLPVDRHNSSSRVSENILQPSCIGKDPLLAPELFENVVAYSSLPKVHMKSGQLQSLFNGSHQIFHFGKNMPPSENHTCETASASQVSLFLNTVTETSSIPERQSTHSIERNAPVRKATAISHCSGSSYRVQPSTRNRCSRRRVKKQTPATPKRGRQRQIFPINEIPHEALTLPDAPDCEHCGAKRFHLEPPNFCCSGGDISIVAPSMPYDLKRLFIENDEESAHFRNNVRTYNNNLGFTSFTAKYDPELTKNTKGVYTFRVQGQVYHFLNSLVQSYEKPSGIQFYFFDSDEELAKRIGSSDKLRESTLKLLMRILSNNPYAKFFKNLRNVPNIDTYKIVLNCYPGLDQRVYNLPTASQVAAIWTEDEDESADRNIHFQVYTHSNTSHRIKHYYGCYDPLQYPILFPQGECGWHHGVKKLRKRKRKADSCEDDLNVDPSSVNSPSHLLDLERRAVEHGKNEEDTVSAREYYCYRFQMRDSDESMLLHCLRLLQQFSVDSYVKIETSRLDFHRHRQNVVRSEILQGVLDSVSLGQTEGSKVGRRIVLPASFIGGPRDMRRRYLDAMSLVQKYGKSDIFLTMTCNPAWKEIQCNLKYHEKPQDRPDLLARVFRAKFEMLKHELLNKQIFGEVAACVYVIEFQKRGFPHAHLLLILKPQFKLLNPDSYDKVVCAELPDRLQYPHLYSLVVKHMIHGPCGDIDKSCPCMKDGSCKNHYPKNFCPHTTHSEDSYLYYRRRDDGKKVKVRRFTLDNRWVVPYNPYLLALFDCHMNVEICSTIKLVKYLYKYVFKGHDQVSFRIMTDDSATDTDEIKEFQKGRYISPPEAFWRIYEFRLNEMTPSVYTLQVHLPNQQLVSFQKSSDLLQLLAKVDFSKTMLTEFFKMNATNATAENLKCFYKDFPQHFVWSSKYKQWTERKRRKVIGRLVSVNPREGERYYLRLLLNHIPGPISFDYLLTVNDKKMNSFREAALALGLLQSDTYIEETLEEAAAFQMPSSLRLLFATLLVYCSPTDPAMLWKKFELDFSRDYQRHNQSHDHSPAEIRGLVLADINKSLRQMGTNIAAYQLPLDDLVSGDQVHLTKEIEAERNIDIPPEDLLMSLKLNSQQKYAYNMILEACFAFQGHSFFIDGPGGTGKTFLYRSLLATLRSQGYIAIAVATSGIAASILPGGRTAHSRFKIPLDFSKNRACQLSKQGSVAKLLSDAKLILWDEASMAKRETIEAFDDLLRDIMESELPFGGKVIVFDGDFRQTLPVIEQATKEGLLQSCFLNSPLWYKLHKLKLTENMRAILDPQFSEFLLRVGEGREPVDLNSEITLSRDLVIPYYDKEESLNRLLRSVFPDLTLYSQDPYSMINRCILTPKNNSVDELNDIMIRRFPGELHTYISSDKAVDQRHQGDYEDFLNSQNPKGLPPHRLMLKENCPIILIRNLNPVEGLCNGTRLICRELGRHTISAEIVFGQHRGKRVLIPKIPLQTSDNQKNSIAFIRTQFPVRLCFALTINKSQGQTLDYVGIYLREPVFSHGQLYVALSRARASSELKILIIPGTFDGVKTDCKTRNVVFNEIFELSQQ</sequence>
<dbReference type="GeneID" id="140038128"/>
<dbReference type="Pfam" id="PF21530">
    <property type="entry name" value="Pif1_2B_dom"/>
    <property type="match status" value="1"/>
</dbReference>
<evidence type="ECO:0000259" key="3">
    <source>
        <dbReference type="Pfam" id="PF05970"/>
    </source>
</evidence>
<dbReference type="Gene3D" id="3.40.50.300">
    <property type="entry name" value="P-loop containing nucleotide triphosphate hydrolases"/>
    <property type="match status" value="2"/>
</dbReference>
<feature type="compositionally biased region" description="Polar residues" evidence="2">
    <location>
        <begin position="391"/>
        <end position="402"/>
    </location>
</feature>
<feature type="region of interest" description="Disordered" evidence="2">
    <location>
        <begin position="1"/>
        <end position="34"/>
    </location>
</feature>
<proteinExistence type="inferred from homology"/>
<feature type="region of interest" description="Disordered" evidence="2">
    <location>
        <begin position="391"/>
        <end position="422"/>
    </location>
</feature>
<reference evidence="7" key="2">
    <citation type="submission" date="2025-08" db="UniProtKB">
        <authorList>
            <consortium name="RefSeq"/>
        </authorList>
    </citation>
    <scope>IDENTIFICATION</scope>
    <source>
        <tissue evidence="7">Leaves</tissue>
    </source>
</reference>
<dbReference type="Proteomes" id="UP001652660">
    <property type="component" value="Chromosome 1c"/>
</dbReference>
<dbReference type="InterPro" id="IPR049163">
    <property type="entry name" value="Pif1-like_2B_dom"/>
</dbReference>
<feature type="domain" description="DNA helicase Pif1-like 2B" evidence="5">
    <location>
        <begin position="1661"/>
        <end position="1706"/>
    </location>
</feature>
<keyword evidence="1" id="KW-0347">Helicase</keyword>
<evidence type="ECO:0000256" key="2">
    <source>
        <dbReference type="SAM" id="MobiDB-lite"/>
    </source>
</evidence>
<evidence type="ECO:0000259" key="4">
    <source>
        <dbReference type="Pfam" id="PF14214"/>
    </source>
</evidence>
<dbReference type="InterPro" id="IPR025476">
    <property type="entry name" value="Helitron_helicase-like"/>
</dbReference>
<comment type="catalytic activity">
    <reaction evidence="1">
        <text>ATP + H2O = ADP + phosphate + H(+)</text>
        <dbReference type="Rhea" id="RHEA:13065"/>
        <dbReference type="ChEBI" id="CHEBI:15377"/>
        <dbReference type="ChEBI" id="CHEBI:15378"/>
        <dbReference type="ChEBI" id="CHEBI:30616"/>
        <dbReference type="ChEBI" id="CHEBI:43474"/>
        <dbReference type="ChEBI" id="CHEBI:456216"/>
        <dbReference type="EC" id="5.6.2.3"/>
    </reaction>
</comment>
<comment type="cofactor">
    <cofactor evidence="1">
        <name>Mg(2+)</name>
        <dbReference type="ChEBI" id="CHEBI:18420"/>
    </cofactor>
</comment>
<evidence type="ECO:0000313" key="7">
    <source>
        <dbReference type="RefSeq" id="XP_071939346.1"/>
    </source>
</evidence>
<dbReference type="Pfam" id="PF05970">
    <property type="entry name" value="PIF1"/>
    <property type="match status" value="1"/>
</dbReference>
<dbReference type="InterPro" id="IPR010285">
    <property type="entry name" value="DNA_helicase_pif1-like_DEAD"/>
</dbReference>
<keyword evidence="1" id="KW-0234">DNA repair</keyword>
<evidence type="ECO:0000259" key="5">
    <source>
        <dbReference type="Pfam" id="PF21530"/>
    </source>
</evidence>
<name>A0ABM4X5N2_COFAR</name>
<evidence type="ECO:0000313" key="6">
    <source>
        <dbReference type="Proteomes" id="UP001652660"/>
    </source>
</evidence>
<accession>A0ABM4X5N2</accession>
<evidence type="ECO:0000256" key="1">
    <source>
        <dbReference type="RuleBase" id="RU363044"/>
    </source>
</evidence>
<feature type="compositionally biased region" description="Basic residues" evidence="2">
    <location>
        <begin position="1"/>
        <end position="10"/>
    </location>
</feature>
<organism evidence="6 7">
    <name type="scientific">Coffea arabica</name>
    <name type="common">Arabian coffee</name>
    <dbReference type="NCBI Taxonomy" id="13443"/>
    <lineage>
        <taxon>Eukaryota</taxon>
        <taxon>Viridiplantae</taxon>
        <taxon>Streptophyta</taxon>
        <taxon>Embryophyta</taxon>
        <taxon>Tracheophyta</taxon>
        <taxon>Spermatophyta</taxon>
        <taxon>Magnoliopsida</taxon>
        <taxon>eudicotyledons</taxon>
        <taxon>Gunneridae</taxon>
        <taxon>Pentapetalae</taxon>
        <taxon>asterids</taxon>
        <taxon>lamiids</taxon>
        <taxon>Gentianales</taxon>
        <taxon>Rubiaceae</taxon>
        <taxon>Ixoroideae</taxon>
        <taxon>Gardenieae complex</taxon>
        <taxon>Bertiereae - Coffeeae clade</taxon>
        <taxon>Coffeeae</taxon>
        <taxon>Coffea</taxon>
    </lineage>
</organism>
<feature type="domain" description="Helitron helicase-like" evidence="4">
    <location>
        <begin position="735"/>
        <end position="916"/>
    </location>
</feature>
<gene>
    <name evidence="7" type="primary">LOC140038128</name>
</gene>
<keyword evidence="6" id="KW-1185">Reference proteome</keyword>
<comment type="similarity">
    <text evidence="1">Belongs to the helicase family.</text>
</comment>
<feature type="domain" description="DNA helicase Pif1-like DEAD-box helicase" evidence="3">
    <location>
        <begin position="1363"/>
        <end position="1567"/>
    </location>
</feature>
<dbReference type="SUPFAM" id="SSF52540">
    <property type="entry name" value="P-loop containing nucleoside triphosphate hydrolases"/>
    <property type="match status" value="2"/>
</dbReference>
<dbReference type="InterPro" id="IPR027417">
    <property type="entry name" value="P-loop_NTPase"/>
</dbReference>
<keyword evidence="1" id="KW-0378">Hydrolase</keyword>
<dbReference type="PANTHER" id="PTHR10492:SF100">
    <property type="entry name" value="ATP-DEPENDENT DNA HELICASE"/>
    <property type="match status" value="1"/>
</dbReference>
<protein>
    <recommendedName>
        <fullName evidence="1">ATP-dependent DNA helicase</fullName>
        <ecNumber evidence="1">5.6.2.3</ecNumber>
    </recommendedName>
</protein>
<reference evidence="6" key="1">
    <citation type="journal article" date="2025" name="Foods">
        <title>Unveiling the Microbial Signatures of Arabica Coffee Cherries: Insights into Ripeness Specific Diversity, Functional Traits, and Implications for Quality and Safety.</title>
        <authorList>
            <consortium name="RefSeq"/>
            <person name="Tenea G.N."/>
            <person name="Cifuentes V."/>
            <person name="Reyes P."/>
            <person name="Cevallos-Vallejos M."/>
        </authorList>
    </citation>
    <scope>NUCLEOTIDE SEQUENCE [LARGE SCALE GENOMIC DNA]</scope>
</reference>